<evidence type="ECO:0000313" key="2">
    <source>
        <dbReference type="Proteomes" id="UP000019194"/>
    </source>
</evidence>
<organism evidence="1 2">
    <name type="scientific">Citrobacter freundii</name>
    <dbReference type="NCBI Taxonomy" id="546"/>
    <lineage>
        <taxon>Bacteria</taxon>
        <taxon>Pseudomonadati</taxon>
        <taxon>Pseudomonadota</taxon>
        <taxon>Gammaproteobacteria</taxon>
        <taxon>Enterobacterales</taxon>
        <taxon>Enterobacteriaceae</taxon>
        <taxon>Citrobacter</taxon>
        <taxon>Citrobacter freundii complex</taxon>
    </lineage>
</organism>
<reference evidence="1 2" key="1">
    <citation type="submission" date="2013-10" db="EMBL/GenBank/DDBJ databases">
        <title>Antibiotic resistance diversity of beta-lactamase producers in the General Hospital Vienna.</title>
        <authorList>
            <person name="Barisic I."/>
            <person name="Mitteregger D."/>
            <person name="Hirschl A.M."/>
            <person name="Noehammer C."/>
            <person name="Wiesinger-Mayr H."/>
        </authorList>
    </citation>
    <scope>NUCLEOTIDE SEQUENCE [LARGE SCALE GENOMIC DNA]</scope>
    <source>
        <strain evidence="1 2">ISC11</strain>
    </source>
</reference>
<name>A0A7G2IUW7_CITFR</name>
<dbReference type="EMBL" id="CBWP010000061">
    <property type="protein sequence ID" value="CDL39649.1"/>
    <property type="molecule type" value="Genomic_DNA"/>
</dbReference>
<comment type="caution">
    <text evidence="1">The sequence shown here is derived from an EMBL/GenBank/DDBJ whole genome shotgun (WGS) entry which is preliminary data.</text>
</comment>
<evidence type="ECO:0008006" key="3">
    <source>
        <dbReference type="Google" id="ProtNLM"/>
    </source>
</evidence>
<dbReference type="Pfam" id="PF10679">
    <property type="entry name" value="DUF2491"/>
    <property type="match status" value="1"/>
</dbReference>
<proteinExistence type="predicted"/>
<dbReference type="AlphaFoldDB" id="A0A7G2IUW7"/>
<sequence length="129" mass="14996">MISTISNFFVYAESYGISQKKTWQSAISPSAIGTPTLSWQEERWQRFFNEEEPGNIEPVYMLEKVENHQHATWDVHNFTMGYQRQVTEDTWEYLLLNGEESFNELGEPEWVFSRALGVDIPLTSLNVIG</sequence>
<dbReference type="Proteomes" id="UP000019194">
    <property type="component" value="Unassembled WGS sequence"/>
</dbReference>
<dbReference type="InterPro" id="IPR019621">
    <property type="entry name" value="DUF2491"/>
</dbReference>
<evidence type="ECO:0000313" key="1">
    <source>
        <dbReference type="EMBL" id="CDL39649.1"/>
    </source>
</evidence>
<protein>
    <recommendedName>
        <fullName evidence="3">DUF2491 family protein</fullName>
    </recommendedName>
</protein>
<accession>A0A7G2IUW7</accession>